<feature type="region of interest" description="Disordered" evidence="1">
    <location>
        <begin position="140"/>
        <end position="159"/>
    </location>
</feature>
<reference evidence="3 4" key="1">
    <citation type="journal article" date="2009" name="Stand. Genomic Sci.">
        <title>Complete genome sequence of Catenulispora acidiphila type strain (ID 139908).</title>
        <authorList>
            <person name="Copeland A."/>
            <person name="Lapidus A."/>
            <person name="Glavina Del Rio T."/>
            <person name="Nolan M."/>
            <person name="Lucas S."/>
            <person name="Chen F."/>
            <person name="Tice H."/>
            <person name="Cheng J.F."/>
            <person name="Bruce D."/>
            <person name="Goodwin L."/>
            <person name="Pitluck S."/>
            <person name="Mikhailova N."/>
            <person name="Pati A."/>
            <person name="Ivanova N."/>
            <person name="Mavromatis K."/>
            <person name="Chen A."/>
            <person name="Palaniappan K."/>
            <person name="Chain P."/>
            <person name="Land M."/>
            <person name="Hauser L."/>
            <person name="Chang Y.J."/>
            <person name="Jeffries C.D."/>
            <person name="Chertkov O."/>
            <person name="Brettin T."/>
            <person name="Detter J.C."/>
            <person name="Han C."/>
            <person name="Ali Z."/>
            <person name="Tindall B.J."/>
            <person name="Goker M."/>
            <person name="Bristow J."/>
            <person name="Eisen J.A."/>
            <person name="Markowitz V."/>
            <person name="Hugenholtz P."/>
            <person name="Kyrpides N.C."/>
            <person name="Klenk H.P."/>
        </authorList>
    </citation>
    <scope>NUCLEOTIDE SEQUENCE [LARGE SCALE GENOMIC DNA]</scope>
    <source>
        <strain evidence="4">DSM 44928 / JCM 14897 / NBRC 102108 / NRRL B-24433 / ID139908</strain>
    </source>
</reference>
<dbReference type="eggNOG" id="COG3501">
    <property type="taxonomic scope" value="Bacteria"/>
</dbReference>
<dbReference type="Proteomes" id="UP000000851">
    <property type="component" value="Chromosome"/>
</dbReference>
<dbReference type="Gene3D" id="2.40.50.230">
    <property type="entry name" value="Gp5 N-terminal domain"/>
    <property type="match status" value="1"/>
</dbReference>
<dbReference type="InterPro" id="IPR006531">
    <property type="entry name" value="Gp5/Vgr_OB"/>
</dbReference>
<dbReference type="SUPFAM" id="SSF69255">
    <property type="entry name" value="gp5 N-terminal domain-like"/>
    <property type="match status" value="1"/>
</dbReference>
<sequence length="652" mass="68876">MTFGSFSSVPKVEIGGTLPRLLKASLDSCWVESTLNVPSTFHIAFKDKTRLLMSTNAQLKIGAPVTIFAVAGLIGEDQPLITGQVTGIEADYSGGDFYTVIRGMDHAFKLLRKRRVALYKNMSASDIVRQVAGQHGVAIGKIESTPPPPPDSQTSQPNVDDWTFLQSLAERAGKVVYFDNKGLLHFRAPVKAVPLTGLSADKSPYVLEFGANTLRCRSGFTAADQVSMVSSRGWNMVTKQTLIGRAQAAANPDVLAGLSPAQVSRPFGTGTLVETGTPYVSQSETDSAAKSLATDVTSSFAELEVAVRGTPQLLPDKSVTLTKAGTPFDGAYTVTGVRHLFEHGTYETWVSMTGRQFRSLYGLASGGAHGPGGTGQRMSGVVSGIVTDIHDPLRMGRVKLRFPWLDDDYVSDWARTVQHGGVSVHGGLEPAHGADHIPAGSPGSGGFIGYAVNDEVLVTFDRGDFDQPYVIGGLYNGVNKPTRFTEDNLVSKDGIPNVLAVSSRRGNRLELLDDELGMKAGVKVLTSDEKQSIELDKMTKTSTVKNSVGPIMVESNAPDGRVTIRSGAASITLTAEGTVNIEGATEVSVSAGAMLSLKAAELNLAAPVTTVESAEINFAGASFSVEAAEITLTGNVAIVGEGTIDAQQIVVI</sequence>
<dbReference type="Pfam" id="PF05954">
    <property type="entry name" value="Phage_GPD"/>
    <property type="match status" value="1"/>
</dbReference>
<gene>
    <name evidence="3" type="ordered locus">Caci_4390</name>
</gene>
<dbReference type="Pfam" id="PF04717">
    <property type="entry name" value="Phage_base_V"/>
    <property type="match status" value="1"/>
</dbReference>
<dbReference type="KEGG" id="cai:Caci_4390"/>
<evidence type="ECO:0000313" key="4">
    <source>
        <dbReference type="Proteomes" id="UP000000851"/>
    </source>
</evidence>
<proteinExistence type="predicted"/>
<dbReference type="SUPFAM" id="SSF69279">
    <property type="entry name" value="Phage tail proteins"/>
    <property type="match status" value="1"/>
</dbReference>
<protein>
    <submittedName>
        <fullName evidence="3">Rhs element Vgr protein</fullName>
    </submittedName>
</protein>
<dbReference type="Gene3D" id="3.55.50.10">
    <property type="entry name" value="Baseplate protein-like domains"/>
    <property type="match status" value="1"/>
</dbReference>
<dbReference type="HOGENOM" id="CLU_462110_0_0_11"/>
<keyword evidence="4" id="KW-1185">Reference proteome</keyword>
<dbReference type="RefSeq" id="WP_015792983.1">
    <property type="nucleotide sequence ID" value="NC_013131.1"/>
</dbReference>
<evidence type="ECO:0000256" key="1">
    <source>
        <dbReference type="SAM" id="MobiDB-lite"/>
    </source>
</evidence>
<dbReference type="EMBL" id="CP001700">
    <property type="protein sequence ID" value="ACU73254.1"/>
    <property type="molecule type" value="Genomic_DNA"/>
</dbReference>
<dbReference type="InParanoid" id="C7QK16"/>
<organism evidence="3 4">
    <name type="scientific">Catenulispora acidiphila (strain DSM 44928 / JCM 14897 / NBRC 102108 / NRRL B-24433 / ID139908)</name>
    <dbReference type="NCBI Taxonomy" id="479433"/>
    <lineage>
        <taxon>Bacteria</taxon>
        <taxon>Bacillati</taxon>
        <taxon>Actinomycetota</taxon>
        <taxon>Actinomycetes</taxon>
        <taxon>Catenulisporales</taxon>
        <taxon>Catenulisporaceae</taxon>
        <taxon>Catenulispora</taxon>
    </lineage>
</organism>
<dbReference type="STRING" id="479433.Caci_4390"/>
<evidence type="ECO:0000313" key="3">
    <source>
        <dbReference type="EMBL" id="ACU73254.1"/>
    </source>
</evidence>
<dbReference type="NCBIfam" id="NF033848">
    <property type="entry name" value="VgrG_rel"/>
    <property type="match status" value="1"/>
</dbReference>
<evidence type="ECO:0000259" key="2">
    <source>
        <dbReference type="Pfam" id="PF04717"/>
    </source>
</evidence>
<name>C7QK16_CATAD</name>
<dbReference type="InterPro" id="IPR037026">
    <property type="entry name" value="Vgr_OB-fold_dom_sf"/>
</dbReference>
<accession>C7QK16</accession>
<dbReference type="OrthoDB" id="1907165at2"/>
<dbReference type="AlphaFoldDB" id="C7QK16"/>
<dbReference type="InterPro" id="IPR047702">
    <property type="entry name" value="VgrG-rel"/>
</dbReference>
<feature type="domain" description="Gp5/Type VI secretion system Vgr protein OB-fold" evidence="2">
    <location>
        <begin position="383"/>
        <end position="421"/>
    </location>
</feature>